<dbReference type="InterPro" id="IPR029021">
    <property type="entry name" value="Prot-tyrosine_phosphatase-like"/>
</dbReference>
<dbReference type="PIRSF" id="PIRSF037322">
    <property type="entry name" value="CDKN3"/>
    <property type="match status" value="1"/>
</dbReference>
<sequence>MSRQLPLSVASWKISQSETSMQTRRNLKGLQATHKMPVKLPIITASDEDMSQFDSSDSEEEGQLQTDPLQVDWLSLSSVGCEESLGICALPGCRFKETWRSLDADLEDLKAQSIRDIFVLCTRGELHKYRVPRLLERYEESDFTVHHHSFPDGTVPAMAVCVKLLEELKLCLSQGQKTLIHCFGGLGRSCLLAACLLLYLDENTDPQAALQRVQLVRGHGAVQTVRQYNFLNDFRKNLEEYEASDEAQAQQRSLSR</sequence>
<dbReference type="AlphaFoldDB" id="A0A8K0ESL5"/>
<dbReference type="SMART" id="SM00404">
    <property type="entry name" value="PTPc_motif"/>
    <property type="match status" value="1"/>
</dbReference>
<dbReference type="GO" id="GO:0004725">
    <property type="term" value="F:protein tyrosine phosphatase activity"/>
    <property type="evidence" value="ECO:0007669"/>
    <property type="project" value="UniProtKB-EC"/>
</dbReference>
<evidence type="ECO:0000256" key="11">
    <source>
        <dbReference type="ARBA" id="ARBA00080894"/>
    </source>
</evidence>
<gene>
    <name evidence="15" type="primary">CDKN3</name>
    <name evidence="15" type="ORF">BLAG_LOCUS17201</name>
</gene>
<dbReference type="Proteomes" id="UP000838412">
    <property type="component" value="Chromosome 4"/>
</dbReference>
<evidence type="ECO:0000256" key="3">
    <source>
        <dbReference type="ARBA" id="ARBA00013064"/>
    </source>
</evidence>
<keyword evidence="5" id="KW-0963">Cytoplasm</keyword>
<dbReference type="SUPFAM" id="SSF52799">
    <property type="entry name" value="(Phosphotyrosine protein) phosphatases II"/>
    <property type="match status" value="1"/>
</dbReference>
<dbReference type="InterPro" id="IPR022778">
    <property type="entry name" value="CDKN3"/>
</dbReference>
<proteinExistence type="inferred from homology"/>
<evidence type="ECO:0000313" key="15">
    <source>
        <dbReference type="EMBL" id="CAH1261911.1"/>
    </source>
</evidence>
<evidence type="ECO:0000256" key="8">
    <source>
        <dbReference type="ARBA" id="ARBA00023306"/>
    </source>
</evidence>
<accession>A0A8K0ESL5</accession>
<evidence type="ECO:0000256" key="2">
    <source>
        <dbReference type="ARBA" id="ARBA00009580"/>
    </source>
</evidence>
<dbReference type="Gene3D" id="3.90.190.10">
    <property type="entry name" value="Protein tyrosine phosphatase superfamily"/>
    <property type="match status" value="1"/>
</dbReference>
<keyword evidence="16" id="KW-1185">Reference proteome</keyword>
<evidence type="ECO:0000256" key="5">
    <source>
        <dbReference type="ARBA" id="ARBA00022490"/>
    </source>
</evidence>
<dbReference type="GO" id="GO:0004722">
    <property type="term" value="F:protein serine/threonine phosphatase activity"/>
    <property type="evidence" value="ECO:0007669"/>
    <property type="project" value="UniProtKB-EC"/>
</dbReference>
<comment type="subunit">
    <text evidence="9">Interacts with cyclin-dependent kinases such as CDK1, CDK2 and CDK3. Does not interact with CDK4. Interacts (via C-terminus) with phosphorylated CDK2 (via C-terminal helix). Interacts with MS4A3 (via C-terminus); the interaction enhances CDKN3 enzymatic activity.</text>
</comment>
<dbReference type="InterPro" id="IPR000387">
    <property type="entry name" value="Tyr_Pase_dom"/>
</dbReference>
<evidence type="ECO:0000256" key="12">
    <source>
        <dbReference type="ARBA" id="ARBA00082005"/>
    </source>
</evidence>
<evidence type="ECO:0000313" key="16">
    <source>
        <dbReference type="Proteomes" id="UP000838412"/>
    </source>
</evidence>
<dbReference type="InterPro" id="IPR050561">
    <property type="entry name" value="PTP"/>
</dbReference>
<dbReference type="PANTHER" id="PTHR23339">
    <property type="entry name" value="TYROSINE SPECIFIC PROTEIN PHOSPHATASE AND DUAL SPECIFICITY PROTEIN PHOSPHATASE"/>
    <property type="match status" value="1"/>
</dbReference>
<keyword evidence="8" id="KW-0131">Cell cycle</keyword>
<organism evidence="15 16">
    <name type="scientific">Branchiostoma lanceolatum</name>
    <name type="common">Common lancelet</name>
    <name type="synonym">Amphioxus lanceolatum</name>
    <dbReference type="NCBI Taxonomy" id="7740"/>
    <lineage>
        <taxon>Eukaryota</taxon>
        <taxon>Metazoa</taxon>
        <taxon>Chordata</taxon>
        <taxon>Cephalochordata</taxon>
        <taxon>Leptocardii</taxon>
        <taxon>Amphioxiformes</taxon>
        <taxon>Branchiostomatidae</taxon>
        <taxon>Branchiostoma</taxon>
    </lineage>
</organism>
<comment type="subcellular location">
    <subcellularLocation>
        <location evidence="1">Cytoplasm</location>
        <location evidence="1">Perinuclear region</location>
    </subcellularLocation>
</comment>
<evidence type="ECO:0000256" key="10">
    <source>
        <dbReference type="ARBA" id="ARBA00067397"/>
    </source>
</evidence>
<evidence type="ECO:0000256" key="9">
    <source>
        <dbReference type="ARBA" id="ARBA00064980"/>
    </source>
</evidence>
<evidence type="ECO:0000256" key="7">
    <source>
        <dbReference type="ARBA" id="ARBA00022912"/>
    </source>
</evidence>
<dbReference type="EMBL" id="OV696689">
    <property type="protein sequence ID" value="CAH1261911.1"/>
    <property type="molecule type" value="Genomic_DNA"/>
</dbReference>
<dbReference type="GO" id="GO:0048471">
    <property type="term" value="C:perinuclear region of cytoplasm"/>
    <property type="evidence" value="ECO:0007669"/>
    <property type="project" value="UniProtKB-SubCell"/>
</dbReference>
<keyword evidence="7" id="KW-0904">Protein phosphatase</keyword>
<feature type="domain" description="Tyrosine specific protein phosphatases" evidence="14">
    <location>
        <begin position="162"/>
        <end position="229"/>
    </location>
</feature>
<evidence type="ECO:0000259" key="14">
    <source>
        <dbReference type="PROSITE" id="PS50056"/>
    </source>
</evidence>
<feature type="active site" description="Phosphocysteine intermediate" evidence="13">
    <location>
        <position position="182"/>
    </location>
</feature>
<name>A0A8K0ESL5_BRALA</name>
<evidence type="ECO:0000256" key="4">
    <source>
        <dbReference type="ARBA" id="ARBA00013081"/>
    </source>
</evidence>
<dbReference type="FunFam" id="3.90.190.10:FF:000046">
    <property type="entry name" value="Cyclin-dependent kinase inhibitor 3"/>
    <property type="match status" value="1"/>
</dbReference>
<dbReference type="InterPro" id="IPR003595">
    <property type="entry name" value="Tyr_Pase_cat"/>
</dbReference>
<evidence type="ECO:0000256" key="13">
    <source>
        <dbReference type="PIRSR" id="PIRSR037322-1"/>
    </source>
</evidence>
<dbReference type="InterPro" id="IPR008425">
    <property type="entry name" value="CDK_inhib_3"/>
</dbReference>
<dbReference type="EC" id="3.1.3.48" evidence="3"/>
<evidence type="ECO:0000256" key="6">
    <source>
        <dbReference type="ARBA" id="ARBA00022801"/>
    </source>
</evidence>
<dbReference type="Pfam" id="PF05706">
    <property type="entry name" value="CDKN3"/>
    <property type="match status" value="1"/>
</dbReference>
<dbReference type="EC" id="3.1.3.16" evidence="4"/>
<keyword evidence="6" id="KW-0378">Hydrolase</keyword>
<reference evidence="15" key="1">
    <citation type="submission" date="2022-01" db="EMBL/GenBank/DDBJ databases">
        <authorList>
            <person name="Braso-Vives M."/>
        </authorList>
    </citation>
    <scope>NUCLEOTIDE SEQUENCE</scope>
</reference>
<comment type="similarity">
    <text evidence="2">Belongs to the protein-tyrosine phosphatase family.</text>
</comment>
<dbReference type="CDD" id="cd14505">
    <property type="entry name" value="CDKN3-like"/>
    <property type="match status" value="1"/>
</dbReference>
<dbReference type="PROSITE" id="PS50056">
    <property type="entry name" value="TYR_PHOSPHATASE_2"/>
    <property type="match status" value="1"/>
</dbReference>
<evidence type="ECO:0000256" key="1">
    <source>
        <dbReference type="ARBA" id="ARBA00004556"/>
    </source>
</evidence>
<dbReference type="OrthoDB" id="19045at2759"/>
<protein>
    <recommendedName>
        <fullName evidence="10">Cyclin-dependent kinase inhibitor 3</fullName>
        <ecNumber evidence="4">3.1.3.16</ecNumber>
        <ecNumber evidence="3">3.1.3.48</ecNumber>
    </recommendedName>
    <alternativeName>
        <fullName evidence="12">CDK2-associated dual-specificity phosphatase</fullName>
    </alternativeName>
    <alternativeName>
        <fullName evidence="11">Kinase-associated phosphatase</fullName>
    </alternativeName>
</protein>